<sequence length="222" mass="24867">MLVCSIPEGRPEPEQAHNRLNSAVEPTGAQVWRALRIRRCPLGRADPGIRGALGFRHSSPLVKRLFCKRSCDDLRFCFLVLSFPAWRVFFSLITRGRHCYTPEDEGHFPHICVYQYHGSTAAQLPLPNQPLNLISATSQPGRKQGSRPASPLWHNSADEHVATCNALPAHIPCPCRRSYNCRLRIPLPPPRIGTTLSVHSLDSLPTRQILRLRAAHLPFPAV</sequence>
<dbReference type="GeneID" id="87881346"/>
<gene>
    <name evidence="1" type="ORF">B0T15DRAFT_196563</name>
</gene>
<evidence type="ECO:0000313" key="2">
    <source>
        <dbReference type="Proteomes" id="UP001273166"/>
    </source>
</evidence>
<dbReference type="AlphaFoldDB" id="A0AAJ0M1D3"/>
<reference evidence="1" key="1">
    <citation type="journal article" date="2023" name="Mol. Phylogenet. Evol.">
        <title>Genome-scale phylogeny and comparative genomics of the fungal order Sordariales.</title>
        <authorList>
            <person name="Hensen N."/>
            <person name="Bonometti L."/>
            <person name="Westerberg I."/>
            <person name="Brannstrom I.O."/>
            <person name="Guillou S."/>
            <person name="Cros-Aarteil S."/>
            <person name="Calhoun S."/>
            <person name="Haridas S."/>
            <person name="Kuo A."/>
            <person name="Mondo S."/>
            <person name="Pangilinan J."/>
            <person name="Riley R."/>
            <person name="LaButti K."/>
            <person name="Andreopoulos B."/>
            <person name="Lipzen A."/>
            <person name="Chen C."/>
            <person name="Yan M."/>
            <person name="Daum C."/>
            <person name="Ng V."/>
            <person name="Clum A."/>
            <person name="Steindorff A."/>
            <person name="Ohm R.A."/>
            <person name="Martin F."/>
            <person name="Silar P."/>
            <person name="Natvig D.O."/>
            <person name="Lalanne C."/>
            <person name="Gautier V."/>
            <person name="Ament-Velasquez S.L."/>
            <person name="Kruys A."/>
            <person name="Hutchinson M.I."/>
            <person name="Powell A.J."/>
            <person name="Barry K."/>
            <person name="Miller A.N."/>
            <person name="Grigoriev I.V."/>
            <person name="Debuchy R."/>
            <person name="Gladieux P."/>
            <person name="Hiltunen Thoren M."/>
            <person name="Johannesson H."/>
        </authorList>
    </citation>
    <scope>NUCLEOTIDE SEQUENCE</scope>
    <source>
        <strain evidence="1">CBS 333.67</strain>
    </source>
</reference>
<dbReference type="EMBL" id="JAUDZG010000004">
    <property type="protein sequence ID" value="KAK3305420.1"/>
    <property type="molecule type" value="Genomic_DNA"/>
</dbReference>
<reference evidence="1" key="2">
    <citation type="submission" date="2023-06" db="EMBL/GenBank/DDBJ databases">
        <authorList>
            <consortium name="Lawrence Berkeley National Laboratory"/>
            <person name="Mondo S.J."/>
            <person name="Hensen N."/>
            <person name="Bonometti L."/>
            <person name="Westerberg I."/>
            <person name="Brannstrom I.O."/>
            <person name="Guillou S."/>
            <person name="Cros-Aarteil S."/>
            <person name="Calhoun S."/>
            <person name="Haridas S."/>
            <person name="Kuo A."/>
            <person name="Pangilinan J."/>
            <person name="Riley R."/>
            <person name="Labutti K."/>
            <person name="Andreopoulos B."/>
            <person name="Lipzen A."/>
            <person name="Chen C."/>
            <person name="Yanf M."/>
            <person name="Daum C."/>
            <person name="Ng V."/>
            <person name="Clum A."/>
            <person name="Steindorff A."/>
            <person name="Ohm R."/>
            <person name="Martin F."/>
            <person name="Silar P."/>
            <person name="Natvig D."/>
            <person name="Lalanne C."/>
            <person name="Gautier V."/>
            <person name="Ament-Velasquez S.L."/>
            <person name="Kruys A."/>
            <person name="Hutchinson M.I."/>
            <person name="Powell A.J."/>
            <person name="Barry K."/>
            <person name="Miller A.N."/>
            <person name="Grigoriev I.V."/>
            <person name="Debuchy R."/>
            <person name="Gladieux P."/>
            <person name="Thoren M.H."/>
            <person name="Johannesson H."/>
        </authorList>
    </citation>
    <scope>NUCLEOTIDE SEQUENCE</scope>
    <source>
        <strain evidence="1">CBS 333.67</strain>
    </source>
</reference>
<keyword evidence="2" id="KW-1185">Reference proteome</keyword>
<organism evidence="1 2">
    <name type="scientific">Chaetomium strumarium</name>
    <dbReference type="NCBI Taxonomy" id="1170767"/>
    <lineage>
        <taxon>Eukaryota</taxon>
        <taxon>Fungi</taxon>
        <taxon>Dikarya</taxon>
        <taxon>Ascomycota</taxon>
        <taxon>Pezizomycotina</taxon>
        <taxon>Sordariomycetes</taxon>
        <taxon>Sordariomycetidae</taxon>
        <taxon>Sordariales</taxon>
        <taxon>Chaetomiaceae</taxon>
        <taxon>Chaetomium</taxon>
    </lineage>
</organism>
<accession>A0AAJ0M1D3</accession>
<proteinExistence type="predicted"/>
<dbReference type="RefSeq" id="XP_062721200.1">
    <property type="nucleotide sequence ID" value="XM_062862517.1"/>
</dbReference>
<protein>
    <submittedName>
        <fullName evidence="1">Uncharacterized protein</fullName>
    </submittedName>
</protein>
<name>A0AAJ0M1D3_9PEZI</name>
<dbReference type="Proteomes" id="UP001273166">
    <property type="component" value="Unassembled WGS sequence"/>
</dbReference>
<comment type="caution">
    <text evidence="1">The sequence shown here is derived from an EMBL/GenBank/DDBJ whole genome shotgun (WGS) entry which is preliminary data.</text>
</comment>
<evidence type="ECO:0000313" key="1">
    <source>
        <dbReference type="EMBL" id="KAK3305420.1"/>
    </source>
</evidence>